<feature type="transmembrane region" description="Helical" evidence="2">
    <location>
        <begin position="316"/>
        <end position="334"/>
    </location>
</feature>
<sequence length="582" mass="67008">MHTIKTKMIIIVTAVLVTFSACLCGTSYYYINHLETEQASDTLNRTCVENSSKINELLYRTEDTVNLIAYSAVNHIKEPARLYDNAYREDMSDYLKAIFMSAAERIDGSKAFYVYYNRDMIKDDGFYFVKNKVTHQFEERKLKELEPDRWSEENDREILDAWYDEPVEKGKSMWIRPYYDDRMEQEVISYVVPLYSNGGLIAVAGIDILFSELTDLIDEAQVFKSGYGFLCGKDIKELYYNADPETEDKNSLELTLLNYDDMKRSEKTGTSIIPCRVKGKNCELAFSKLANGMYTGVIVPDKEIFAERKKAVDRSMLITAVVLILSFITVTIAARNMTVPLRNLIHAARMIQKGDYSVRVKKVANDEIGELTDTLNLASEIIEQSILSITEKAYRDELTRVKNPAAYDMKIKQLTSAILNDEAEFAVVMVDMNQLKRLNDTFGHAEGDIAIKAMCSVITRIYDRSPVFRIGGDEFVVILEKEDYADREKLIEELRKYEKLRDMNQAEPWTEVALSAGMAVYDPRKDHTYQEVFNRADERMYEKKRSIEGIDENHEEEDGSREIVDSDQNDTDETNQTDWAIL</sequence>
<dbReference type="CDD" id="cd12913">
    <property type="entry name" value="PDC1_MCP_like"/>
    <property type="match status" value="1"/>
</dbReference>
<dbReference type="PANTHER" id="PTHR45138:SF9">
    <property type="entry name" value="DIGUANYLATE CYCLASE DGCM-RELATED"/>
    <property type="match status" value="1"/>
</dbReference>
<dbReference type="Proteomes" id="UP000005753">
    <property type="component" value="Chromosome"/>
</dbReference>
<dbReference type="AlphaFoldDB" id="I5ARF1"/>
<dbReference type="EMBL" id="CM001487">
    <property type="protein sequence ID" value="EIM56374.1"/>
    <property type="molecule type" value="Genomic_DNA"/>
</dbReference>
<evidence type="ECO:0000313" key="6">
    <source>
        <dbReference type="Proteomes" id="UP000005753"/>
    </source>
</evidence>
<feature type="domain" description="HAMP" evidence="3">
    <location>
        <begin position="335"/>
        <end position="387"/>
    </location>
</feature>
<dbReference type="CDD" id="cd01949">
    <property type="entry name" value="GGDEF"/>
    <property type="match status" value="1"/>
</dbReference>
<reference evidence="5 6" key="1">
    <citation type="submission" date="2010-08" db="EMBL/GenBank/DDBJ databases">
        <authorList>
            <consortium name="US DOE Joint Genome Institute (JGI-PGF)"/>
            <person name="Lucas S."/>
            <person name="Copeland A."/>
            <person name="Lapidus A."/>
            <person name="Cheng J.-F."/>
            <person name="Bruce D."/>
            <person name="Goodwin L."/>
            <person name="Pitluck S."/>
            <person name="Land M.L."/>
            <person name="Hauser L."/>
            <person name="Chang Y.-J."/>
            <person name="Anderson I.J."/>
            <person name="Johnson E."/>
            <person name="Mulhopadhyay B."/>
            <person name="Kyrpides N."/>
            <person name="Woyke T.J."/>
        </authorList>
    </citation>
    <scope>NUCLEOTIDE SEQUENCE [LARGE SCALE GENOMIC DNA]</scope>
    <source>
        <strain evidence="5 6">6</strain>
    </source>
</reference>
<keyword evidence="2" id="KW-0812">Transmembrane</keyword>
<dbReference type="SUPFAM" id="SSF158472">
    <property type="entry name" value="HAMP domain-like"/>
    <property type="match status" value="1"/>
</dbReference>
<dbReference type="Gene3D" id="3.30.70.270">
    <property type="match status" value="1"/>
</dbReference>
<protein>
    <submittedName>
        <fullName evidence="5">Diguanylate cyclase (GGDEF) domain-containing protein</fullName>
    </submittedName>
</protein>
<dbReference type="PROSITE" id="PS50887">
    <property type="entry name" value="GGDEF"/>
    <property type="match status" value="1"/>
</dbReference>
<gene>
    <name evidence="5" type="ORF">EubceDRAFT1_0525</name>
</gene>
<dbReference type="InterPro" id="IPR003660">
    <property type="entry name" value="HAMP_dom"/>
</dbReference>
<evidence type="ECO:0000256" key="1">
    <source>
        <dbReference type="SAM" id="MobiDB-lite"/>
    </source>
</evidence>
<dbReference type="HOGENOM" id="CLU_496779_0_0_9"/>
<keyword evidence="6" id="KW-1185">Reference proteome</keyword>
<dbReference type="Pfam" id="PF00990">
    <property type="entry name" value="GGDEF"/>
    <property type="match status" value="1"/>
</dbReference>
<dbReference type="PANTHER" id="PTHR45138">
    <property type="entry name" value="REGULATORY COMPONENTS OF SENSORY TRANSDUCTION SYSTEM"/>
    <property type="match status" value="1"/>
</dbReference>
<dbReference type="eggNOG" id="COG2199">
    <property type="taxonomic scope" value="Bacteria"/>
</dbReference>
<dbReference type="Pfam" id="PF22673">
    <property type="entry name" value="MCP-like_PDC_1"/>
    <property type="match status" value="1"/>
</dbReference>
<dbReference type="InterPro" id="IPR029787">
    <property type="entry name" value="Nucleotide_cyclase"/>
</dbReference>
<dbReference type="InterPro" id="IPR050469">
    <property type="entry name" value="Diguanylate_Cyclase"/>
</dbReference>
<feature type="region of interest" description="Disordered" evidence="1">
    <location>
        <begin position="544"/>
        <end position="582"/>
    </location>
</feature>
<dbReference type="Gene3D" id="6.10.340.10">
    <property type="match status" value="1"/>
</dbReference>
<dbReference type="SUPFAM" id="SSF55073">
    <property type="entry name" value="Nucleotide cyclase"/>
    <property type="match status" value="1"/>
</dbReference>
<proteinExistence type="predicted"/>
<evidence type="ECO:0000313" key="5">
    <source>
        <dbReference type="EMBL" id="EIM56374.1"/>
    </source>
</evidence>
<evidence type="ECO:0000259" key="4">
    <source>
        <dbReference type="PROSITE" id="PS50887"/>
    </source>
</evidence>
<feature type="compositionally biased region" description="Acidic residues" evidence="1">
    <location>
        <begin position="553"/>
        <end position="575"/>
    </location>
</feature>
<dbReference type="GO" id="GO:0052621">
    <property type="term" value="F:diguanylate cyclase activity"/>
    <property type="evidence" value="ECO:0007669"/>
    <property type="project" value="TreeGrafter"/>
</dbReference>
<dbReference type="SMART" id="SM00304">
    <property type="entry name" value="HAMP"/>
    <property type="match status" value="1"/>
</dbReference>
<dbReference type="InterPro" id="IPR000160">
    <property type="entry name" value="GGDEF_dom"/>
</dbReference>
<dbReference type="PROSITE" id="PS50885">
    <property type="entry name" value="HAMP"/>
    <property type="match status" value="1"/>
</dbReference>
<dbReference type="Pfam" id="PF00672">
    <property type="entry name" value="HAMP"/>
    <property type="match status" value="1"/>
</dbReference>
<dbReference type="PROSITE" id="PS51257">
    <property type="entry name" value="PROKAR_LIPOPROTEIN"/>
    <property type="match status" value="1"/>
</dbReference>
<evidence type="ECO:0000256" key="2">
    <source>
        <dbReference type="SAM" id="Phobius"/>
    </source>
</evidence>
<dbReference type="CDD" id="cd06225">
    <property type="entry name" value="HAMP"/>
    <property type="match status" value="1"/>
</dbReference>
<feature type="domain" description="GGDEF" evidence="4">
    <location>
        <begin position="423"/>
        <end position="558"/>
    </location>
</feature>
<dbReference type="GO" id="GO:0016020">
    <property type="term" value="C:membrane"/>
    <property type="evidence" value="ECO:0007669"/>
    <property type="project" value="InterPro"/>
</dbReference>
<dbReference type="STRING" id="633697.EubceDRAFT1_0525"/>
<dbReference type="NCBIfam" id="TIGR00254">
    <property type="entry name" value="GGDEF"/>
    <property type="match status" value="1"/>
</dbReference>
<name>I5ARF1_EUBC6</name>
<evidence type="ECO:0000259" key="3">
    <source>
        <dbReference type="PROSITE" id="PS50885"/>
    </source>
</evidence>
<dbReference type="InterPro" id="IPR043128">
    <property type="entry name" value="Rev_trsase/Diguanyl_cyclase"/>
</dbReference>
<keyword evidence="2" id="KW-0472">Membrane</keyword>
<dbReference type="OrthoDB" id="9805474at2"/>
<dbReference type="SMART" id="SM00267">
    <property type="entry name" value="GGDEF"/>
    <property type="match status" value="1"/>
</dbReference>
<keyword evidence="2" id="KW-1133">Transmembrane helix</keyword>
<organism evidence="5 6">
    <name type="scientific">Eubacterium cellulosolvens (strain ATCC 43171 / JCM 9499 / 6)</name>
    <name type="common">Cillobacterium cellulosolvens</name>
    <dbReference type="NCBI Taxonomy" id="633697"/>
    <lineage>
        <taxon>Bacteria</taxon>
        <taxon>Bacillati</taxon>
        <taxon>Bacillota</taxon>
        <taxon>Clostridia</taxon>
        <taxon>Eubacteriales</taxon>
        <taxon>Eubacteriaceae</taxon>
        <taxon>Eubacterium</taxon>
    </lineage>
</organism>
<reference evidence="5 6" key="2">
    <citation type="submission" date="2012-02" db="EMBL/GenBank/DDBJ databases">
        <title>Improved High-Quality Draft sequence of Eubacterium cellulosolvens 6.</title>
        <authorList>
            <consortium name="US DOE Joint Genome Institute"/>
            <person name="Lucas S."/>
            <person name="Han J."/>
            <person name="Lapidus A."/>
            <person name="Cheng J.-F."/>
            <person name="Goodwin L."/>
            <person name="Pitluck S."/>
            <person name="Peters L."/>
            <person name="Mikhailova N."/>
            <person name="Gu W."/>
            <person name="Detter J.C."/>
            <person name="Han C."/>
            <person name="Tapia R."/>
            <person name="Land M."/>
            <person name="Hauser L."/>
            <person name="Kyrpides N."/>
            <person name="Ivanova N."/>
            <person name="Pagani I."/>
            <person name="Johnson E."/>
            <person name="Mukhopadhyay B."/>
            <person name="Anderson I."/>
            <person name="Woyke T."/>
        </authorList>
    </citation>
    <scope>NUCLEOTIDE SEQUENCE [LARGE SCALE GENOMIC DNA]</scope>
    <source>
        <strain evidence="5 6">6</strain>
    </source>
</reference>
<dbReference type="Gene3D" id="3.30.450.20">
    <property type="entry name" value="PAS domain"/>
    <property type="match status" value="1"/>
</dbReference>
<accession>I5ARF1</accession>
<dbReference type="GO" id="GO:0007165">
    <property type="term" value="P:signal transduction"/>
    <property type="evidence" value="ECO:0007669"/>
    <property type="project" value="InterPro"/>
</dbReference>